<dbReference type="EMBL" id="JBJKBG010000007">
    <property type="protein sequence ID" value="KAL3730560.1"/>
    <property type="molecule type" value="Genomic_DNA"/>
</dbReference>
<dbReference type="Pfam" id="PF07859">
    <property type="entry name" value="Abhydrolase_3"/>
    <property type="match status" value="1"/>
</dbReference>
<dbReference type="SUPFAM" id="SSF53474">
    <property type="entry name" value="alpha/beta-Hydrolases"/>
    <property type="match status" value="1"/>
</dbReference>
<keyword evidence="4" id="KW-1185">Reference proteome</keyword>
<sequence>METEVLYDLSPFARIFNDCPVERLWGTDTVPPSLDKKTRVQSKDRQSVFLQKLPVLVYYHGGCFIFETAWSLTCRNYLNDLVVVAVSIEYRRAPPDPLPAAYDDSGLPSSGWPLTPHSHGNGPRNSAGANIVHNMGIRLGEIKLNGIKIAGIMMSFYEMFWQAANPTTTGCDLLINPMQDMRLSGLDWNKVLVCVAGKNVLKYIGRYYKEALSQSVCSGVVEGMETPGEDHVFHLLNPGCDDAVKLMKKLVSFMNEDT</sequence>
<evidence type="ECO:0000259" key="2">
    <source>
        <dbReference type="Pfam" id="PF07859"/>
    </source>
</evidence>
<comment type="caution">
    <text evidence="3">The sequence shown here is derived from an EMBL/GenBank/DDBJ whole genome shotgun (WGS) entry which is preliminary data.</text>
</comment>
<feature type="domain" description="Alpha/beta hydrolase fold-3" evidence="2">
    <location>
        <begin position="56"/>
        <end position="105"/>
    </location>
</feature>
<dbReference type="Proteomes" id="UP001634007">
    <property type="component" value="Unassembled WGS sequence"/>
</dbReference>
<proteinExistence type="inferred from homology"/>
<evidence type="ECO:0000256" key="1">
    <source>
        <dbReference type="ARBA" id="ARBA00010515"/>
    </source>
</evidence>
<dbReference type="PANTHER" id="PTHR23024:SF467">
    <property type="entry name" value="CARBOXYLESTERASE 12-RELATED"/>
    <property type="match status" value="1"/>
</dbReference>
<dbReference type="Gene3D" id="3.40.50.1820">
    <property type="entry name" value="alpha/beta hydrolase"/>
    <property type="match status" value="2"/>
</dbReference>
<name>A0ABD3K476_EUCGL</name>
<comment type="similarity">
    <text evidence="1">Belongs to the 'GDXG' lipolytic enzyme family.</text>
</comment>
<dbReference type="InterPro" id="IPR013094">
    <property type="entry name" value="AB_hydrolase_3"/>
</dbReference>
<evidence type="ECO:0000313" key="3">
    <source>
        <dbReference type="EMBL" id="KAL3730560.1"/>
    </source>
</evidence>
<gene>
    <name evidence="3" type="ORF">ACJRO7_027560</name>
</gene>
<protein>
    <recommendedName>
        <fullName evidence="2">Alpha/beta hydrolase fold-3 domain-containing protein</fullName>
    </recommendedName>
</protein>
<dbReference type="InterPro" id="IPR029058">
    <property type="entry name" value="AB_hydrolase_fold"/>
</dbReference>
<dbReference type="PANTHER" id="PTHR23024">
    <property type="entry name" value="ARYLACETAMIDE DEACETYLASE"/>
    <property type="match status" value="1"/>
</dbReference>
<dbReference type="InterPro" id="IPR050466">
    <property type="entry name" value="Carboxylest/Gibb_receptor"/>
</dbReference>
<reference evidence="3 4" key="1">
    <citation type="submission" date="2024-11" db="EMBL/GenBank/DDBJ databases">
        <title>Chromosome-level genome assembly of Eucalyptus globulus Labill. provides insights into its genome evolution.</title>
        <authorList>
            <person name="Li X."/>
        </authorList>
    </citation>
    <scope>NUCLEOTIDE SEQUENCE [LARGE SCALE GENOMIC DNA]</scope>
    <source>
        <strain evidence="3">CL2024</strain>
        <tissue evidence="3">Fresh tender leaves</tissue>
    </source>
</reference>
<dbReference type="AlphaFoldDB" id="A0ABD3K476"/>
<accession>A0ABD3K476</accession>
<organism evidence="3 4">
    <name type="scientific">Eucalyptus globulus</name>
    <name type="common">Tasmanian blue gum</name>
    <dbReference type="NCBI Taxonomy" id="34317"/>
    <lineage>
        <taxon>Eukaryota</taxon>
        <taxon>Viridiplantae</taxon>
        <taxon>Streptophyta</taxon>
        <taxon>Embryophyta</taxon>
        <taxon>Tracheophyta</taxon>
        <taxon>Spermatophyta</taxon>
        <taxon>Magnoliopsida</taxon>
        <taxon>eudicotyledons</taxon>
        <taxon>Gunneridae</taxon>
        <taxon>Pentapetalae</taxon>
        <taxon>rosids</taxon>
        <taxon>malvids</taxon>
        <taxon>Myrtales</taxon>
        <taxon>Myrtaceae</taxon>
        <taxon>Myrtoideae</taxon>
        <taxon>Eucalypteae</taxon>
        <taxon>Eucalyptus</taxon>
    </lineage>
</organism>
<evidence type="ECO:0000313" key="4">
    <source>
        <dbReference type="Proteomes" id="UP001634007"/>
    </source>
</evidence>